<keyword evidence="2" id="KW-1185">Reference proteome</keyword>
<protein>
    <submittedName>
        <fullName evidence="1">Uncharacterized protein</fullName>
    </submittedName>
</protein>
<organism evidence="1 2">
    <name type="scientific">Rhodoplanes elegans</name>
    <dbReference type="NCBI Taxonomy" id="29408"/>
    <lineage>
        <taxon>Bacteria</taxon>
        <taxon>Pseudomonadati</taxon>
        <taxon>Pseudomonadota</taxon>
        <taxon>Alphaproteobacteria</taxon>
        <taxon>Hyphomicrobiales</taxon>
        <taxon>Nitrobacteraceae</taxon>
        <taxon>Rhodoplanes</taxon>
    </lineage>
</organism>
<reference evidence="1 2" key="1">
    <citation type="submission" date="2017-07" db="EMBL/GenBank/DDBJ databases">
        <title>Draft Genome Sequences of Select Purple Nonsulfur Bacteria.</title>
        <authorList>
            <person name="Lasarre B."/>
            <person name="Mckinlay J.B."/>
        </authorList>
    </citation>
    <scope>NUCLEOTIDE SEQUENCE [LARGE SCALE GENOMIC DNA]</scope>
    <source>
        <strain evidence="1 2">DSM 11907</strain>
    </source>
</reference>
<dbReference type="EMBL" id="NPEU01000006">
    <property type="protein sequence ID" value="RAI41994.1"/>
    <property type="molecule type" value="Genomic_DNA"/>
</dbReference>
<dbReference type="AlphaFoldDB" id="A0A327KVJ0"/>
<evidence type="ECO:0000313" key="2">
    <source>
        <dbReference type="Proteomes" id="UP000248863"/>
    </source>
</evidence>
<accession>A0A327KVJ0</accession>
<proteinExistence type="predicted"/>
<dbReference type="RefSeq" id="WP_111355261.1">
    <property type="nucleotide sequence ID" value="NZ_NHSK01000074.1"/>
</dbReference>
<sequence length="143" mass="15440">MAVAVWPGELPEYVLVDGFSLTQPDGRLRTPTDTGPGKTRLKNSAAMTPVAAQVYLKGPNDMARFRRFWAEDLAGGVLPFVVRDPRHDGALLGDEDGLVLADEDGAPIEVSAYWLAEFDAAPAESQVAGYFSRLSFTLLVFPG</sequence>
<name>A0A327KVJ0_9BRAD</name>
<evidence type="ECO:0000313" key="1">
    <source>
        <dbReference type="EMBL" id="RAI41994.1"/>
    </source>
</evidence>
<comment type="caution">
    <text evidence="1">The sequence shown here is derived from an EMBL/GenBank/DDBJ whole genome shotgun (WGS) entry which is preliminary data.</text>
</comment>
<gene>
    <name evidence="1" type="ORF">CH338_01445</name>
</gene>
<dbReference type="Proteomes" id="UP000248863">
    <property type="component" value="Unassembled WGS sequence"/>
</dbReference>
<dbReference type="OrthoDB" id="7858450at2"/>